<comment type="similarity">
    <text evidence="1">Belongs to the sigma-70 factor family. ECF subfamily.</text>
</comment>
<dbReference type="Pfam" id="PF04542">
    <property type="entry name" value="Sigma70_r2"/>
    <property type="match status" value="1"/>
</dbReference>
<accession>A0A365Y0J4</accession>
<dbReference type="Gene3D" id="1.10.1740.10">
    <property type="match status" value="1"/>
</dbReference>
<comment type="caution">
    <text evidence="7">The sequence shown here is derived from an EMBL/GenBank/DDBJ whole genome shotgun (WGS) entry which is preliminary data.</text>
</comment>
<dbReference type="InterPro" id="IPR007627">
    <property type="entry name" value="RNA_pol_sigma70_r2"/>
</dbReference>
<dbReference type="InterPro" id="IPR013324">
    <property type="entry name" value="RNA_pol_sigma_r3/r4-like"/>
</dbReference>
<dbReference type="GO" id="GO:0006352">
    <property type="term" value="P:DNA-templated transcription initiation"/>
    <property type="evidence" value="ECO:0007669"/>
    <property type="project" value="InterPro"/>
</dbReference>
<name>A0A365Y0J4_9BACT</name>
<feature type="domain" description="RNA polymerase sigma-70 region 2" evidence="5">
    <location>
        <begin position="27"/>
        <end position="93"/>
    </location>
</feature>
<protein>
    <recommendedName>
        <fullName evidence="9">RNA polymerase sigma-70 factor</fullName>
    </recommendedName>
</protein>
<evidence type="ECO:0000256" key="3">
    <source>
        <dbReference type="ARBA" id="ARBA00023082"/>
    </source>
</evidence>
<evidence type="ECO:0000259" key="5">
    <source>
        <dbReference type="Pfam" id="PF04542"/>
    </source>
</evidence>
<evidence type="ECO:0000256" key="2">
    <source>
        <dbReference type="ARBA" id="ARBA00023015"/>
    </source>
</evidence>
<keyword evidence="4" id="KW-0804">Transcription</keyword>
<feature type="domain" description="RNA polymerase sigma factor 70 region 4 type 2" evidence="6">
    <location>
        <begin position="125"/>
        <end position="175"/>
    </location>
</feature>
<dbReference type="InterPro" id="IPR014284">
    <property type="entry name" value="RNA_pol_sigma-70_dom"/>
</dbReference>
<dbReference type="Proteomes" id="UP000253410">
    <property type="component" value="Unassembled WGS sequence"/>
</dbReference>
<dbReference type="OrthoDB" id="764619at2"/>
<dbReference type="InterPro" id="IPR036388">
    <property type="entry name" value="WH-like_DNA-bd_sf"/>
</dbReference>
<reference evidence="7 8" key="1">
    <citation type="submission" date="2018-05" db="EMBL/GenBank/DDBJ databases">
        <title>Chitinophaga sp. K3CV102501T nov., isolated from isolated from a monsoon evergreen broad-leaved forest soil.</title>
        <authorList>
            <person name="Lv Y."/>
        </authorList>
    </citation>
    <scope>NUCLEOTIDE SEQUENCE [LARGE SCALE GENOMIC DNA]</scope>
    <source>
        <strain evidence="7 8">GDMCC 1.1325</strain>
    </source>
</reference>
<evidence type="ECO:0000313" key="7">
    <source>
        <dbReference type="EMBL" id="RBL91838.1"/>
    </source>
</evidence>
<keyword evidence="3" id="KW-0731">Sigma factor</keyword>
<keyword evidence="2" id="KW-0805">Transcription regulation</keyword>
<dbReference type="Gene3D" id="1.10.10.10">
    <property type="entry name" value="Winged helix-like DNA-binding domain superfamily/Winged helix DNA-binding domain"/>
    <property type="match status" value="1"/>
</dbReference>
<proteinExistence type="inferred from homology"/>
<organism evidence="7 8">
    <name type="scientific">Chitinophaga flava</name>
    <dbReference type="NCBI Taxonomy" id="2259036"/>
    <lineage>
        <taxon>Bacteria</taxon>
        <taxon>Pseudomonadati</taxon>
        <taxon>Bacteroidota</taxon>
        <taxon>Chitinophagia</taxon>
        <taxon>Chitinophagales</taxon>
        <taxon>Chitinophagaceae</taxon>
        <taxon>Chitinophaga</taxon>
    </lineage>
</organism>
<dbReference type="NCBIfam" id="TIGR02937">
    <property type="entry name" value="sigma70-ECF"/>
    <property type="match status" value="1"/>
</dbReference>
<dbReference type="InterPro" id="IPR013249">
    <property type="entry name" value="RNA_pol_sigma70_r4_t2"/>
</dbReference>
<dbReference type="GO" id="GO:0003677">
    <property type="term" value="F:DNA binding"/>
    <property type="evidence" value="ECO:0007669"/>
    <property type="project" value="InterPro"/>
</dbReference>
<dbReference type="EMBL" id="QFFJ01000001">
    <property type="protein sequence ID" value="RBL91838.1"/>
    <property type="molecule type" value="Genomic_DNA"/>
</dbReference>
<dbReference type="InterPro" id="IPR039425">
    <property type="entry name" value="RNA_pol_sigma-70-like"/>
</dbReference>
<dbReference type="InterPro" id="IPR014327">
    <property type="entry name" value="RNA_pol_sigma70_bacteroid"/>
</dbReference>
<dbReference type="NCBIfam" id="TIGR02985">
    <property type="entry name" value="Sig70_bacteroi1"/>
    <property type="match status" value="1"/>
</dbReference>
<evidence type="ECO:0008006" key="9">
    <source>
        <dbReference type="Google" id="ProtNLM"/>
    </source>
</evidence>
<dbReference type="Pfam" id="PF08281">
    <property type="entry name" value="Sigma70_r4_2"/>
    <property type="match status" value="1"/>
</dbReference>
<dbReference type="SUPFAM" id="SSF88659">
    <property type="entry name" value="Sigma3 and sigma4 domains of RNA polymerase sigma factors"/>
    <property type="match status" value="1"/>
</dbReference>
<dbReference type="GO" id="GO:0016987">
    <property type="term" value="F:sigma factor activity"/>
    <property type="evidence" value="ECO:0007669"/>
    <property type="project" value="UniProtKB-KW"/>
</dbReference>
<evidence type="ECO:0000259" key="6">
    <source>
        <dbReference type="Pfam" id="PF08281"/>
    </source>
</evidence>
<dbReference type="SUPFAM" id="SSF88946">
    <property type="entry name" value="Sigma2 domain of RNA polymerase sigma factors"/>
    <property type="match status" value="1"/>
</dbReference>
<evidence type="ECO:0000256" key="1">
    <source>
        <dbReference type="ARBA" id="ARBA00010641"/>
    </source>
</evidence>
<sequence length="189" mass="22126">MGKMERYTDDELLALLREESTAAFVEIYQRYWRGLYTAASRRVKSRELAEEMIQDLFTGLWMNRSLLQVNVSLQAYLYTSIRNQVLNHFEKEDVRKRYREQLKATATEQDHSMEEAINSNDLSGLLARQVARLPSKCREVYLMSRQQHIPNREIAARMQISEKTVESHLTKALKILKGQLKDALVSLFL</sequence>
<evidence type="ECO:0000313" key="8">
    <source>
        <dbReference type="Proteomes" id="UP000253410"/>
    </source>
</evidence>
<dbReference type="PANTHER" id="PTHR43133">
    <property type="entry name" value="RNA POLYMERASE ECF-TYPE SIGMA FACTO"/>
    <property type="match status" value="1"/>
</dbReference>
<dbReference type="InterPro" id="IPR013325">
    <property type="entry name" value="RNA_pol_sigma_r2"/>
</dbReference>
<dbReference type="AlphaFoldDB" id="A0A365Y0J4"/>
<gene>
    <name evidence="7" type="ORF">DF182_04340</name>
</gene>
<dbReference type="PANTHER" id="PTHR43133:SF46">
    <property type="entry name" value="RNA POLYMERASE SIGMA-70 FACTOR ECF SUBFAMILY"/>
    <property type="match status" value="1"/>
</dbReference>
<keyword evidence="8" id="KW-1185">Reference proteome</keyword>
<evidence type="ECO:0000256" key="4">
    <source>
        <dbReference type="ARBA" id="ARBA00023163"/>
    </source>
</evidence>